<dbReference type="SUPFAM" id="SSF52025">
    <property type="entry name" value="PA domain"/>
    <property type="match status" value="1"/>
</dbReference>
<dbReference type="InterPro" id="IPR046450">
    <property type="entry name" value="PA_dom_sf"/>
</dbReference>
<keyword evidence="8" id="KW-0378">Hydrolase</keyword>
<dbReference type="InterPro" id="IPR003137">
    <property type="entry name" value="PA_domain"/>
</dbReference>
<keyword evidence="11" id="KW-0865">Zymogen</keyword>
<proteinExistence type="inferred from homology"/>
<reference evidence="14 15" key="1">
    <citation type="submission" date="2014-07" db="EMBL/GenBank/DDBJ databases">
        <title>Genome of Chryseobacterium vrystaatense LMG 22846.</title>
        <authorList>
            <person name="Pipes S.E."/>
            <person name="Stropko S.J."/>
            <person name="Newman J.D."/>
        </authorList>
    </citation>
    <scope>NUCLEOTIDE SEQUENCE [LARGE SCALE GENOMIC DNA]</scope>
    <source>
        <strain evidence="14 15">LMG 22846</strain>
    </source>
</reference>
<evidence type="ECO:0000256" key="2">
    <source>
        <dbReference type="ARBA" id="ARBA00004613"/>
    </source>
</evidence>
<dbReference type="PRINTS" id="PR00999">
    <property type="entry name" value="FUNGALYSIN"/>
</dbReference>
<evidence type="ECO:0000313" key="15">
    <source>
        <dbReference type="Proteomes" id="UP000028719"/>
    </source>
</evidence>
<evidence type="ECO:0000256" key="7">
    <source>
        <dbReference type="ARBA" id="ARBA00022729"/>
    </source>
</evidence>
<comment type="cofactor">
    <cofactor evidence="1">
        <name>Zn(2+)</name>
        <dbReference type="ChEBI" id="CHEBI:29105"/>
    </cofactor>
</comment>
<dbReference type="CDD" id="cd09596">
    <property type="entry name" value="M36"/>
    <property type="match status" value="1"/>
</dbReference>
<dbReference type="InterPro" id="IPR050371">
    <property type="entry name" value="Fungal_virulence_M36"/>
</dbReference>
<dbReference type="NCBIfam" id="NF038113">
    <property type="entry name" value="T9SSA_dep_M36"/>
    <property type="match status" value="1"/>
</dbReference>
<comment type="caution">
    <text evidence="14">The sequence shown here is derived from an EMBL/GenBank/DDBJ whole genome shotgun (WGS) entry which is preliminary data.</text>
</comment>
<accession>A0ABR4UML4</accession>
<keyword evidence="4" id="KW-0964">Secreted</keyword>
<dbReference type="GO" id="GO:0008237">
    <property type="term" value="F:metallopeptidase activity"/>
    <property type="evidence" value="ECO:0007669"/>
    <property type="project" value="UniProtKB-KW"/>
</dbReference>
<keyword evidence="5" id="KW-0645">Protease</keyword>
<dbReference type="EMBL" id="JPRI01000003">
    <property type="protein sequence ID" value="KFF26230.1"/>
    <property type="molecule type" value="Genomic_DNA"/>
</dbReference>
<organism evidence="14 15">
    <name type="scientific">Chryseobacterium vrystaatense</name>
    <dbReference type="NCBI Taxonomy" id="307480"/>
    <lineage>
        <taxon>Bacteria</taxon>
        <taxon>Pseudomonadati</taxon>
        <taxon>Bacteroidota</taxon>
        <taxon>Flavobacteriia</taxon>
        <taxon>Flavobacteriales</taxon>
        <taxon>Weeksellaceae</taxon>
        <taxon>Chryseobacterium group</taxon>
        <taxon>Chryseobacterium</taxon>
    </lineage>
</organism>
<evidence type="ECO:0000256" key="5">
    <source>
        <dbReference type="ARBA" id="ARBA00022670"/>
    </source>
</evidence>
<evidence type="ECO:0000256" key="10">
    <source>
        <dbReference type="ARBA" id="ARBA00023049"/>
    </source>
</evidence>
<sequence>MICKLATLIVKMKKITLPLLFAVFAVIPSALFSQDNGRLIKDYISQNKIREYKKNGLTDFIIDNVDPSKSMNGEVVKFLQTYNGLPIYSSVGTALVKNNKIVYYTDNFVKDYHTSTSNKAVITKSTALQKIAEELKNSDIADFTILEYLEKSNKQATSANQRLVYTNDASGNLRLAYEYTLVEPKSPNYWNILVDANDGKILEKNNLTLSCSFHHDAYSSDANYNHADHFENTLMGPQNRVAQNNAPLLVPDNASYNVFPLPIEAATFGTRSILTNPWLLNASPEGWHSDGTTHYTVTRGNNVFAYEDVAGTALTIAPDYLPGTPADGGAARNFDFPFNINEQPVNNRNASITNLFYLNNRIHDVFYQFGFTESARNFQQNNFGKGGVDDDSVYAEAQDGGGTNNANFGSPADGNNPRMQMYLWNPVGRSFFYNAPGTAVARTPASGIALFGSPLTLAGTTGDIKLSPVLDGCTALPAGSLTEKIGLVERGTCAFSIKAKNLQDAGAIAAVIYNNQANGATIGNMSGSDPTITIPSVLIAYAEGEYIKTQLTANTPVNVTLKSNTTPDGSFDNGIVTHEYGHGISNRMTGTGYACLNSNVSKEQMGEGWSDFFALMLTNKAGDNATVARGIGTYVGGQSNAGSGIRPAKYSPDFAVNNFTYSRTNGMEYTNQNNVVVPDVHSIGFVWATILWDLHWKYVEKYGYSSDVLANTTNGSTRVLQLVTDALKLQACNPSFIEGRNAILAAEQAVTLGADKCMIWKVFAKRGLGVEASAGLKNNINDQTESFTVPAECMLATNEVKSSRENQISIYPNPAKDEFYINFPTNTIGKVSLEIYDMSGKMVSSEDKISPDAKKAVSTNNLTNGTYMVKVKGLGFEASSKVIVKK</sequence>
<dbReference type="SUPFAM" id="SSF55486">
    <property type="entry name" value="Metalloproteases ('zincins'), catalytic domain"/>
    <property type="match status" value="1"/>
</dbReference>
<comment type="subcellular location">
    <subcellularLocation>
        <location evidence="2">Secreted</location>
    </subcellularLocation>
</comment>
<name>A0ABR4UML4_9FLAO</name>
<dbReference type="Gene3D" id="1.10.390.10">
    <property type="entry name" value="Neutral Protease Domain 2"/>
    <property type="match status" value="1"/>
</dbReference>
<dbReference type="PANTHER" id="PTHR33478:SF1">
    <property type="entry name" value="EXTRACELLULAR METALLOPROTEINASE MEP"/>
    <property type="match status" value="1"/>
</dbReference>
<dbReference type="Gene3D" id="3.50.30.30">
    <property type="match status" value="1"/>
</dbReference>
<evidence type="ECO:0000256" key="4">
    <source>
        <dbReference type="ARBA" id="ARBA00022525"/>
    </source>
</evidence>
<keyword evidence="10 14" id="KW-0482">Metalloprotease</keyword>
<evidence type="ECO:0000259" key="13">
    <source>
        <dbReference type="Pfam" id="PF18962"/>
    </source>
</evidence>
<keyword evidence="7" id="KW-0732">Signal</keyword>
<dbReference type="CDD" id="cd04818">
    <property type="entry name" value="PA_subtilisin_1"/>
    <property type="match status" value="1"/>
</dbReference>
<dbReference type="PANTHER" id="PTHR33478">
    <property type="entry name" value="EXTRACELLULAR METALLOPROTEINASE MEP"/>
    <property type="match status" value="1"/>
</dbReference>
<evidence type="ECO:0000256" key="11">
    <source>
        <dbReference type="ARBA" id="ARBA00023145"/>
    </source>
</evidence>
<keyword evidence="6" id="KW-0479">Metal-binding</keyword>
<feature type="domain" description="PA" evidence="12">
    <location>
        <begin position="471"/>
        <end position="546"/>
    </location>
</feature>
<dbReference type="Proteomes" id="UP000028719">
    <property type="component" value="Unassembled WGS sequence"/>
</dbReference>
<gene>
    <name evidence="14" type="ORF">IW16_10180</name>
</gene>
<evidence type="ECO:0000256" key="8">
    <source>
        <dbReference type="ARBA" id="ARBA00022801"/>
    </source>
</evidence>
<dbReference type="NCBIfam" id="TIGR04183">
    <property type="entry name" value="Por_Secre_tail"/>
    <property type="match status" value="1"/>
</dbReference>
<evidence type="ECO:0000256" key="1">
    <source>
        <dbReference type="ARBA" id="ARBA00001947"/>
    </source>
</evidence>
<evidence type="ECO:0000256" key="3">
    <source>
        <dbReference type="ARBA" id="ARBA00006006"/>
    </source>
</evidence>
<evidence type="ECO:0000256" key="6">
    <source>
        <dbReference type="ARBA" id="ARBA00022723"/>
    </source>
</evidence>
<evidence type="ECO:0000259" key="12">
    <source>
        <dbReference type="Pfam" id="PF02225"/>
    </source>
</evidence>
<dbReference type="Pfam" id="PF02225">
    <property type="entry name" value="PA"/>
    <property type="match status" value="1"/>
</dbReference>
<dbReference type="Gene3D" id="3.10.170.10">
    <property type="match status" value="1"/>
</dbReference>
<feature type="domain" description="Secretion system C-terminal sorting" evidence="13">
    <location>
        <begin position="810"/>
        <end position="884"/>
    </location>
</feature>
<keyword evidence="15" id="KW-1185">Reference proteome</keyword>
<dbReference type="Pfam" id="PF02128">
    <property type="entry name" value="Peptidase_M36"/>
    <property type="match status" value="1"/>
</dbReference>
<dbReference type="InterPro" id="IPR027268">
    <property type="entry name" value="Peptidase_M4/M1_CTD_sf"/>
</dbReference>
<protein>
    <submittedName>
        <fullName evidence="14">Metalloprotease</fullName>
    </submittedName>
</protein>
<dbReference type="Pfam" id="PF18962">
    <property type="entry name" value="Por_Secre_tail"/>
    <property type="match status" value="1"/>
</dbReference>
<dbReference type="InterPro" id="IPR001842">
    <property type="entry name" value="Peptidase_M36"/>
</dbReference>
<comment type="similarity">
    <text evidence="3">Belongs to the peptidase M36 family.</text>
</comment>
<keyword evidence="9" id="KW-0862">Zinc</keyword>
<evidence type="ECO:0000313" key="14">
    <source>
        <dbReference type="EMBL" id="KFF26230.1"/>
    </source>
</evidence>
<dbReference type="InterPro" id="IPR026444">
    <property type="entry name" value="Secre_tail"/>
</dbReference>
<evidence type="ECO:0000256" key="9">
    <source>
        <dbReference type="ARBA" id="ARBA00022833"/>
    </source>
</evidence>